<sequence length="171" mass="19248">MTMTVRDPDEGLPLSHDGKGDLLFVDGDFHPKGMERPEEAALWDVPVIGLVGIEAPGRLRALMALGATAFLRKPVYAPAVYPAVFLAVNTHRERQHMREQLVAHERRRAGRRFVIKAVIAVMQDEGCDDEQAYEMLRRAAMQERQSIEVYCEIWVQKSISEQAHNLGQAKG</sequence>
<evidence type="ECO:0000259" key="2">
    <source>
        <dbReference type="PROSITE" id="PS50110"/>
    </source>
</evidence>
<dbReference type="InterPro" id="IPR005561">
    <property type="entry name" value="ANTAR"/>
</dbReference>
<dbReference type="Gene3D" id="1.10.10.10">
    <property type="entry name" value="Winged helix-like DNA-binding domain superfamily/Winged helix DNA-binding domain"/>
    <property type="match status" value="1"/>
</dbReference>
<dbReference type="InterPro" id="IPR011006">
    <property type="entry name" value="CheY-like_superfamily"/>
</dbReference>
<dbReference type="PROSITE" id="PS50921">
    <property type="entry name" value="ANTAR"/>
    <property type="match status" value="1"/>
</dbReference>
<evidence type="ECO:0000259" key="3">
    <source>
        <dbReference type="PROSITE" id="PS50921"/>
    </source>
</evidence>
<evidence type="ECO:0000256" key="1">
    <source>
        <dbReference type="PROSITE-ProRule" id="PRU00169"/>
    </source>
</evidence>
<dbReference type="RefSeq" id="WP_227310295.1">
    <property type="nucleotide sequence ID" value="NZ_JAESVA010000015.1"/>
</dbReference>
<protein>
    <submittedName>
        <fullName evidence="4">ANTAR domain-containing protein</fullName>
    </submittedName>
</protein>
<dbReference type="InterPro" id="IPR036388">
    <property type="entry name" value="WH-like_DNA-bd_sf"/>
</dbReference>
<gene>
    <name evidence="4" type="ORF">ACELLULO517_25500</name>
</gene>
<reference evidence="4 5" key="1">
    <citation type="journal article" date="2021" name="Microorganisms">
        <title>Acidisoma silvae sp. nov. and Acidisomacellulosilytica sp. nov., Two Acidophilic Bacteria Isolated from Decaying Wood, Hydrolyzing Cellulose and Producing Poly-3-hydroxybutyrate.</title>
        <authorList>
            <person name="Mieszkin S."/>
            <person name="Pouder E."/>
            <person name="Uroz S."/>
            <person name="Simon-Colin C."/>
            <person name="Alain K."/>
        </authorList>
    </citation>
    <scope>NUCLEOTIDE SEQUENCE [LARGE SCALE GENOMIC DNA]</scope>
    <source>
        <strain evidence="4 5">HW T5.17</strain>
    </source>
</reference>
<dbReference type="PROSITE" id="PS50110">
    <property type="entry name" value="RESPONSE_REGULATORY"/>
    <property type="match status" value="1"/>
</dbReference>
<comment type="caution">
    <text evidence="4">The sequence shown here is derived from an EMBL/GenBank/DDBJ whole genome shotgun (WGS) entry which is preliminary data.</text>
</comment>
<dbReference type="SMART" id="SM01012">
    <property type="entry name" value="ANTAR"/>
    <property type="match status" value="1"/>
</dbReference>
<dbReference type="SUPFAM" id="SSF52172">
    <property type="entry name" value="CheY-like"/>
    <property type="match status" value="1"/>
</dbReference>
<dbReference type="Gene3D" id="3.40.50.2300">
    <property type="match status" value="1"/>
</dbReference>
<dbReference type="AlphaFoldDB" id="A0A963Z6D8"/>
<keyword evidence="1" id="KW-0597">Phosphoprotein</keyword>
<feature type="domain" description="Response regulatory" evidence="2">
    <location>
        <begin position="1"/>
        <end position="88"/>
    </location>
</feature>
<accession>A0A963Z6D8</accession>
<dbReference type="Pfam" id="PF03861">
    <property type="entry name" value="ANTAR"/>
    <property type="match status" value="1"/>
</dbReference>
<dbReference type="InterPro" id="IPR001789">
    <property type="entry name" value="Sig_transdc_resp-reg_receiver"/>
</dbReference>
<feature type="modified residue" description="4-aspartylphosphate" evidence="1">
    <location>
        <position position="26"/>
    </location>
</feature>
<proteinExistence type="predicted"/>
<dbReference type="GO" id="GO:0003723">
    <property type="term" value="F:RNA binding"/>
    <property type="evidence" value="ECO:0007669"/>
    <property type="project" value="InterPro"/>
</dbReference>
<evidence type="ECO:0000313" key="5">
    <source>
        <dbReference type="Proteomes" id="UP000721844"/>
    </source>
</evidence>
<dbReference type="Proteomes" id="UP000721844">
    <property type="component" value="Unassembled WGS sequence"/>
</dbReference>
<feature type="domain" description="ANTAR" evidence="3">
    <location>
        <begin position="94"/>
        <end position="155"/>
    </location>
</feature>
<organism evidence="4 5">
    <name type="scientific">Acidisoma cellulosilyticum</name>
    <dbReference type="NCBI Taxonomy" id="2802395"/>
    <lineage>
        <taxon>Bacteria</taxon>
        <taxon>Pseudomonadati</taxon>
        <taxon>Pseudomonadota</taxon>
        <taxon>Alphaproteobacteria</taxon>
        <taxon>Acetobacterales</taxon>
        <taxon>Acidocellaceae</taxon>
        <taxon>Acidisoma</taxon>
    </lineage>
</organism>
<evidence type="ECO:0000313" key="4">
    <source>
        <dbReference type="EMBL" id="MCB8883630.1"/>
    </source>
</evidence>
<name>A0A963Z6D8_9PROT</name>
<dbReference type="EMBL" id="JAESVA010000015">
    <property type="protein sequence ID" value="MCB8883630.1"/>
    <property type="molecule type" value="Genomic_DNA"/>
</dbReference>
<keyword evidence="5" id="KW-1185">Reference proteome</keyword>
<dbReference type="GO" id="GO:0000160">
    <property type="term" value="P:phosphorelay signal transduction system"/>
    <property type="evidence" value="ECO:0007669"/>
    <property type="project" value="InterPro"/>
</dbReference>